<evidence type="ECO:0000313" key="3">
    <source>
        <dbReference type="Proteomes" id="UP001621512"/>
    </source>
</evidence>
<feature type="compositionally biased region" description="Polar residues" evidence="1">
    <location>
        <begin position="112"/>
        <end position="127"/>
    </location>
</feature>
<proteinExistence type="predicted"/>
<feature type="region of interest" description="Disordered" evidence="1">
    <location>
        <begin position="106"/>
        <end position="127"/>
    </location>
</feature>
<sequence length="127" mass="13496">MIMDIAFDALAMAALGGASGQLGQNAVTVLWERLKARFTHDTSVATALDARDGSDSTTVLRISGALRELAESDPEFRAELEGFTHQYYSSAPIINKVHDSQGLNAPGGSFTAPITMNFGDSTESSTR</sequence>
<dbReference type="EMBL" id="CP108341">
    <property type="protein sequence ID" value="WTW27828.1"/>
    <property type="molecule type" value="Genomic_DNA"/>
</dbReference>
<evidence type="ECO:0000256" key="1">
    <source>
        <dbReference type="SAM" id="MobiDB-lite"/>
    </source>
</evidence>
<gene>
    <name evidence="2" type="ORF">OHU35_17995</name>
</gene>
<dbReference type="Proteomes" id="UP001621512">
    <property type="component" value="Chromosome"/>
</dbReference>
<name>A0ABZ1MP94_STREF</name>
<evidence type="ECO:0000313" key="2">
    <source>
        <dbReference type="EMBL" id="WTW27828.1"/>
    </source>
</evidence>
<protein>
    <submittedName>
        <fullName evidence="2">Uncharacterized protein</fullName>
    </submittedName>
</protein>
<organism evidence="2 3">
    <name type="scientific">Streptomyces purpurascens</name>
    <dbReference type="NCBI Taxonomy" id="1924"/>
    <lineage>
        <taxon>Bacteria</taxon>
        <taxon>Bacillati</taxon>
        <taxon>Actinomycetota</taxon>
        <taxon>Actinomycetes</taxon>
        <taxon>Kitasatosporales</taxon>
        <taxon>Streptomycetaceae</taxon>
        <taxon>Streptomyces</taxon>
    </lineage>
</organism>
<keyword evidence="3" id="KW-1185">Reference proteome</keyword>
<accession>A0ABZ1MP94</accession>
<dbReference type="RefSeq" id="WP_405505958.1">
    <property type="nucleotide sequence ID" value="NZ_CP108341.1"/>
</dbReference>
<reference evidence="2 3" key="1">
    <citation type="submission" date="2022-10" db="EMBL/GenBank/DDBJ databases">
        <title>The complete genomes of actinobacterial strains from the NBC collection.</title>
        <authorList>
            <person name="Joergensen T.S."/>
            <person name="Alvarez Arevalo M."/>
            <person name="Sterndorff E.B."/>
            <person name="Faurdal D."/>
            <person name="Vuksanovic O."/>
            <person name="Mourched A.-S."/>
            <person name="Charusanti P."/>
            <person name="Shaw S."/>
            <person name="Blin K."/>
            <person name="Weber T."/>
        </authorList>
    </citation>
    <scope>NUCLEOTIDE SEQUENCE [LARGE SCALE GENOMIC DNA]</scope>
    <source>
        <strain evidence="2 3">NBC_00017</strain>
    </source>
</reference>